<reference evidence="2" key="1">
    <citation type="journal article" date="2013" name="Nat. Genet.">
        <title>The duck genome and transcriptome provide insight into an avian influenza virus reservoir species.</title>
        <authorList>
            <person name="Huang Y."/>
            <person name="Li Y."/>
            <person name="Burt D.W."/>
            <person name="Chen H."/>
            <person name="Zhang Y."/>
            <person name="Qian W."/>
            <person name="Kim H."/>
            <person name="Gan S."/>
            <person name="Zhao Y."/>
            <person name="Li J."/>
            <person name="Yi K."/>
            <person name="Feng H."/>
            <person name="Zhu P."/>
            <person name="Li B."/>
            <person name="Liu Q."/>
            <person name="Fairley S."/>
            <person name="Magor K.E."/>
            <person name="Du Z."/>
            <person name="Hu X."/>
            <person name="Goodman L."/>
            <person name="Tafer H."/>
            <person name="Vignal A."/>
            <person name="Lee T."/>
            <person name="Kim K.W."/>
            <person name="Sheng Z."/>
            <person name="An Y."/>
            <person name="Searle S."/>
            <person name="Herrero J."/>
            <person name="Groenen M.A."/>
            <person name="Crooijmans R.P."/>
            <person name="Faraut T."/>
            <person name="Cai Q."/>
            <person name="Webster R.G."/>
            <person name="Aldridge J.R."/>
            <person name="Warren W.C."/>
            <person name="Bartschat S."/>
            <person name="Kehr S."/>
            <person name="Marz M."/>
            <person name="Stadler P.F."/>
            <person name="Smith J."/>
            <person name="Kraus R.H."/>
            <person name="Zhao Y."/>
            <person name="Ren L."/>
            <person name="Fei J."/>
            <person name="Morisson M."/>
            <person name="Kaiser P."/>
            <person name="Griffin D.K."/>
            <person name="Rao M."/>
            <person name="Pitel F."/>
            <person name="Wang J."/>
            <person name="Li N."/>
        </authorList>
    </citation>
    <scope>NUCLEOTIDE SEQUENCE [LARGE SCALE GENOMIC DNA]</scope>
</reference>
<name>R0KCC7_ANAPL</name>
<evidence type="ECO:0000313" key="1">
    <source>
        <dbReference type="EMBL" id="EOB07567.1"/>
    </source>
</evidence>
<proteinExistence type="predicted"/>
<organism evidence="1 2">
    <name type="scientific">Anas platyrhynchos</name>
    <name type="common">Mallard</name>
    <name type="synonym">Anas boschas</name>
    <dbReference type="NCBI Taxonomy" id="8839"/>
    <lineage>
        <taxon>Eukaryota</taxon>
        <taxon>Metazoa</taxon>
        <taxon>Chordata</taxon>
        <taxon>Craniata</taxon>
        <taxon>Vertebrata</taxon>
        <taxon>Euteleostomi</taxon>
        <taxon>Archelosauria</taxon>
        <taxon>Archosauria</taxon>
        <taxon>Dinosauria</taxon>
        <taxon>Saurischia</taxon>
        <taxon>Theropoda</taxon>
        <taxon>Coelurosauria</taxon>
        <taxon>Aves</taxon>
        <taxon>Neognathae</taxon>
        <taxon>Galloanserae</taxon>
        <taxon>Anseriformes</taxon>
        <taxon>Anatidae</taxon>
        <taxon>Anatinae</taxon>
        <taxon>Anas</taxon>
    </lineage>
</organism>
<protein>
    <submittedName>
        <fullName evidence="1">Uncharacterized protein</fullName>
    </submittedName>
</protein>
<sequence length="374" mass="41115">MPPAGGDVPVPGCNAGISLIQIYAGEERELTFTRGFQHCLSCSTNSILFWFLVTNMSSQFVLVSGADCGLVELGGTTSAGKVDSMQTLAFVFDCDFLEGKQEGTRVKQRDNLKRTAPGSPLKLYKLAAGLWEGTGVLCKSKCFWEHFGWLSRRKASCLRRFEKHDCVPPSSGALFSNTPFRTALGPPSLLETMRSEKLGKLQLAPSSVLWLQHRHKGFVQVKLLPQKELGFCGAPTSRGELRSEQAEELRTGSVRGFPYQQIAGLRFYRLHWVTAGRPGCSQWKMFRGVKSLGLMRVLRKSWISEPGFPHDIPRCKRRIKAVKAQVAGALRAESQQLSDPHALEAGWERALTSLGNVVAGNSQGENAEAFGNGL</sequence>
<dbReference type="Proteomes" id="UP000296049">
    <property type="component" value="Unassembled WGS sequence"/>
</dbReference>
<dbReference type="AlphaFoldDB" id="R0KCC7"/>
<gene>
    <name evidence="1" type="ORF">Anapl_01955</name>
</gene>
<accession>R0KCC7</accession>
<dbReference type="EMBL" id="KB742522">
    <property type="protein sequence ID" value="EOB07567.1"/>
    <property type="molecule type" value="Genomic_DNA"/>
</dbReference>
<evidence type="ECO:0000313" key="2">
    <source>
        <dbReference type="Proteomes" id="UP000296049"/>
    </source>
</evidence>
<keyword evidence="2" id="KW-1185">Reference proteome</keyword>